<dbReference type="PRINTS" id="PR00598">
    <property type="entry name" value="HTHMARR"/>
</dbReference>
<dbReference type="PROSITE" id="PS50995">
    <property type="entry name" value="HTH_MARR_2"/>
    <property type="match status" value="1"/>
</dbReference>
<dbReference type="InterPro" id="IPR036390">
    <property type="entry name" value="WH_DNA-bd_sf"/>
</dbReference>
<name>A0A7W9DCD7_9MICC</name>
<gene>
    <name evidence="2" type="ORF">BKA12_002156</name>
</gene>
<dbReference type="GO" id="GO:0003677">
    <property type="term" value="F:DNA binding"/>
    <property type="evidence" value="ECO:0007669"/>
    <property type="project" value="UniProtKB-KW"/>
</dbReference>
<dbReference type="Proteomes" id="UP000523863">
    <property type="component" value="Unassembled WGS sequence"/>
</dbReference>
<comment type="caution">
    <text evidence="2">The sequence shown here is derived from an EMBL/GenBank/DDBJ whole genome shotgun (WGS) entry which is preliminary data.</text>
</comment>
<keyword evidence="3" id="KW-1185">Reference proteome</keyword>
<sequence>MPHDSSPDELTTRSFYEALYPFSLRFNSRRTLSPGKLGVLRHLAEHGRASTTELAAVVQVSQQAISLATKELEHLGFTARIPDDDDRRRTWITLTKAGQQKLTEELDAGVTWLQTAIQERLSNDERAILRAAIPVLQKLGSEAADD</sequence>
<dbReference type="SUPFAM" id="SSF46785">
    <property type="entry name" value="Winged helix' DNA-binding domain"/>
    <property type="match status" value="1"/>
</dbReference>
<dbReference type="GO" id="GO:0003700">
    <property type="term" value="F:DNA-binding transcription factor activity"/>
    <property type="evidence" value="ECO:0007669"/>
    <property type="project" value="InterPro"/>
</dbReference>
<dbReference type="EMBL" id="JACHBL010000001">
    <property type="protein sequence ID" value="MBB5599076.1"/>
    <property type="molecule type" value="Genomic_DNA"/>
</dbReference>
<evidence type="ECO:0000313" key="3">
    <source>
        <dbReference type="Proteomes" id="UP000523863"/>
    </source>
</evidence>
<dbReference type="PANTHER" id="PTHR39515:SF2">
    <property type="entry name" value="HTH-TYPE TRANSCRIPTIONAL REGULATOR RV0880"/>
    <property type="match status" value="1"/>
</dbReference>
<dbReference type="InterPro" id="IPR036388">
    <property type="entry name" value="WH-like_DNA-bd_sf"/>
</dbReference>
<dbReference type="Gene3D" id="1.10.10.10">
    <property type="entry name" value="Winged helix-like DNA-binding domain superfamily/Winged helix DNA-binding domain"/>
    <property type="match status" value="1"/>
</dbReference>
<dbReference type="InterPro" id="IPR000835">
    <property type="entry name" value="HTH_MarR-typ"/>
</dbReference>
<evidence type="ECO:0000313" key="2">
    <source>
        <dbReference type="EMBL" id="MBB5599076.1"/>
    </source>
</evidence>
<dbReference type="RefSeq" id="WP_221228084.1">
    <property type="nucleotide sequence ID" value="NZ_JACHBL010000001.1"/>
</dbReference>
<proteinExistence type="predicted"/>
<organism evidence="2 3">
    <name type="scientific">Neomicrococcus lactis</name>
    <dbReference type="NCBI Taxonomy" id="732241"/>
    <lineage>
        <taxon>Bacteria</taxon>
        <taxon>Bacillati</taxon>
        <taxon>Actinomycetota</taxon>
        <taxon>Actinomycetes</taxon>
        <taxon>Micrococcales</taxon>
        <taxon>Micrococcaceae</taxon>
        <taxon>Neomicrococcus</taxon>
    </lineage>
</organism>
<dbReference type="PANTHER" id="PTHR39515">
    <property type="entry name" value="CONSERVED PROTEIN"/>
    <property type="match status" value="1"/>
</dbReference>
<feature type="domain" description="HTH marR-type" evidence="1">
    <location>
        <begin position="1"/>
        <end position="138"/>
    </location>
</feature>
<dbReference type="AlphaFoldDB" id="A0A7W9DCD7"/>
<dbReference type="SMART" id="SM00347">
    <property type="entry name" value="HTH_MARR"/>
    <property type="match status" value="1"/>
</dbReference>
<dbReference type="InterPro" id="IPR052526">
    <property type="entry name" value="HTH-type_Bedaq_tolerance"/>
</dbReference>
<keyword evidence="2" id="KW-0238">DNA-binding</keyword>
<protein>
    <submittedName>
        <fullName evidence="2">DNA-binding MarR family transcriptional regulator</fullName>
    </submittedName>
</protein>
<evidence type="ECO:0000259" key="1">
    <source>
        <dbReference type="PROSITE" id="PS50995"/>
    </source>
</evidence>
<dbReference type="Gene3D" id="1.10.287.100">
    <property type="match status" value="1"/>
</dbReference>
<accession>A0A7W9DCD7</accession>
<dbReference type="Pfam" id="PF01047">
    <property type="entry name" value="MarR"/>
    <property type="match status" value="1"/>
</dbReference>
<reference evidence="2 3" key="1">
    <citation type="submission" date="2020-08" db="EMBL/GenBank/DDBJ databases">
        <title>Sequencing the genomes of 1000 actinobacteria strains.</title>
        <authorList>
            <person name="Klenk H.-P."/>
        </authorList>
    </citation>
    <scope>NUCLEOTIDE SEQUENCE [LARGE SCALE GENOMIC DNA]</scope>
    <source>
        <strain evidence="2 3">DSM 23694</strain>
    </source>
</reference>